<name>A0A4Y9ZHZ5_9AGAM</name>
<dbReference type="Gene3D" id="3.60.40.10">
    <property type="entry name" value="PPM-type phosphatase domain"/>
    <property type="match status" value="1"/>
</dbReference>
<evidence type="ECO:0008006" key="3">
    <source>
        <dbReference type="Google" id="ProtNLM"/>
    </source>
</evidence>
<evidence type="ECO:0000313" key="2">
    <source>
        <dbReference type="Proteomes" id="UP000298061"/>
    </source>
</evidence>
<keyword evidence="2" id="KW-1185">Reference proteome</keyword>
<dbReference type="OrthoDB" id="420076at2759"/>
<proteinExistence type="predicted"/>
<feature type="non-terminal residue" evidence="1">
    <location>
        <position position="229"/>
    </location>
</feature>
<dbReference type="InterPro" id="IPR036457">
    <property type="entry name" value="PPM-type-like_dom_sf"/>
</dbReference>
<sequence>MHQRVVSLTPASPDEHRRALDEVSDFALTDMGRGGPARWTYRVLSEPHLSSELRRLAHPYSAHCLSGVTFQPNPVHELRNQDRSRIEHWPLHGGTWAFTAIFDGHVGHHTVDHAALTIPSMVKHSLDTYLRSSRGAFAPHQISDILSDAIRGFDNSISEAFMSLFPGGLGALQRMTDAQIRQIVDDRATGNGLNYLAAVRCLQGTTALLALVDPSKKHLWIANVGDCQA</sequence>
<dbReference type="SUPFAM" id="SSF81606">
    <property type="entry name" value="PP2C-like"/>
    <property type="match status" value="1"/>
</dbReference>
<dbReference type="STRING" id="135208.A0A4Y9ZHZ5"/>
<organism evidence="1 2">
    <name type="scientific">Hericium alpestre</name>
    <dbReference type="NCBI Taxonomy" id="135208"/>
    <lineage>
        <taxon>Eukaryota</taxon>
        <taxon>Fungi</taxon>
        <taxon>Dikarya</taxon>
        <taxon>Basidiomycota</taxon>
        <taxon>Agaricomycotina</taxon>
        <taxon>Agaricomycetes</taxon>
        <taxon>Russulales</taxon>
        <taxon>Hericiaceae</taxon>
        <taxon>Hericium</taxon>
    </lineage>
</organism>
<reference evidence="1 2" key="1">
    <citation type="submission" date="2019-02" db="EMBL/GenBank/DDBJ databases">
        <title>Genome sequencing of the rare red list fungi Hericium alpestre (H. flagellum).</title>
        <authorList>
            <person name="Buettner E."/>
            <person name="Kellner H."/>
        </authorList>
    </citation>
    <scope>NUCLEOTIDE SEQUENCE [LARGE SCALE GENOMIC DNA]</scope>
    <source>
        <strain evidence="1 2">DSM 108284</strain>
    </source>
</reference>
<gene>
    <name evidence="1" type="ORF">EWM64_g10375</name>
</gene>
<protein>
    <recommendedName>
        <fullName evidence="3">PPM-type phosphatase domain-containing protein</fullName>
    </recommendedName>
</protein>
<dbReference type="EMBL" id="SFCI01002678">
    <property type="protein sequence ID" value="TFY73637.1"/>
    <property type="molecule type" value="Genomic_DNA"/>
</dbReference>
<accession>A0A4Y9ZHZ5</accession>
<dbReference type="Proteomes" id="UP000298061">
    <property type="component" value="Unassembled WGS sequence"/>
</dbReference>
<evidence type="ECO:0000313" key="1">
    <source>
        <dbReference type="EMBL" id="TFY73637.1"/>
    </source>
</evidence>
<dbReference type="AlphaFoldDB" id="A0A4Y9ZHZ5"/>
<comment type="caution">
    <text evidence="1">The sequence shown here is derived from an EMBL/GenBank/DDBJ whole genome shotgun (WGS) entry which is preliminary data.</text>
</comment>